<evidence type="ECO:0000313" key="13">
    <source>
        <dbReference type="Proteomes" id="UP000008130"/>
    </source>
</evidence>
<dbReference type="Gene3D" id="3.40.50.12470">
    <property type="match status" value="1"/>
</dbReference>
<feature type="domain" description="Transketolase-like pyrimidine-binding" evidence="11">
    <location>
        <begin position="641"/>
        <end position="834"/>
    </location>
</feature>
<dbReference type="HOGENOM" id="CLU_004709_1_0_5"/>
<evidence type="ECO:0000256" key="10">
    <source>
        <dbReference type="ARBA" id="ARBA00030680"/>
    </source>
</evidence>
<dbReference type="Gene3D" id="3.40.50.970">
    <property type="match status" value="1"/>
</dbReference>
<dbReference type="Proteomes" id="UP000008130">
    <property type="component" value="Chromosome"/>
</dbReference>
<comment type="cofactor">
    <cofactor evidence="1">
        <name>thiamine diphosphate</name>
        <dbReference type="ChEBI" id="CHEBI:58937"/>
    </cofactor>
</comment>
<dbReference type="InterPro" id="IPR011603">
    <property type="entry name" value="2oxoglutarate_DH_E1"/>
</dbReference>
<dbReference type="KEGG" id="pgv:SL003B_4231"/>
<dbReference type="OrthoDB" id="9759785at2"/>
<comment type="similarity">
    <text evidence="3">Belongs to the alpha-ketoglutarate dehydrogenase family.</text>
</comment>
<evidence type="ECO:0000313" key="12">
    <source>
        <dbReference type="EMBL" id="ADZ72648.1"/>
    </source>
</evidence>
<reference evidence="12 13" key="1">
    <citation type="journal article" date="2011" name="J. Bacteriol.">
        <title>Complete genome sequence of Polymorphum gilvum SL003B-26A1T, a crude oil-degrading bacterium from oil-polluted saline soil.</title>
        <authorList>
            <person name="Li S.G."/>
            <person name="Tang Y.Q."/>
            <person name="Nie Y."/>
            <person name="Cai M."/>
            <person name="Wu X.L."/>
        </authorList>
    </citation>
    <scope>NUCLEOTIDE SEQUENCE [LARGE SCALE GENOMIC DNA]</scope>
    <source>
        <strain evidence="13">LMG 25793 / CGMCC 1.9160 / SL003B-26A1</strain>
    </source>
</reference>
<dbReference type="PATRIC" id="fig|991905.3.peg.4363"/>
<keyword evidence="8" id="KW-0786">Thiamine pyrophosphate</keyword>
<dbReference type="NCBIfam" id="TIGR00239">
    <property type="entry name" value="2oxo_dh_E1"/>
    <property type="match status" value="1"/>
</dbReference>
<dbReference type="InterPro" id="IPR005475">
    <property type="entry name" value="Transketolase-like_Pyr-bd"/>
</dbReference>
<evidence type="ECO:0000256" key="8">
    <source>
        <dbReference type="ARBA" id="ARBA00023052"/>
    </source>
</evidence>
<comment type="function">
    <text evidence="2">E1 component of the 2-oxoglutarate dehydrogenase (OGDH) complex which catalyzes the decarboxylation of 2-oxoglutarate, the first step in the conversion of 2-oxoglutarate to succinyl-CoA and CO(2).</text>
</comment>
<dbReference type="RefSeq" id="WP_013654946.1">
    <property type="nucleotide sequence ID" value="NC_015259.1"/>
</dbReference>
<evidence type="ECO:0000256" key="7">
    <source>
        <dbReference type="ARBA" id="ARBA00023002"/>
    </source>
</evidence>
<sequence length="995" mass="111956">MARQDANNVFALTSFLYGANAAYIEELYAQYQENPASLDPEWQDFFGALQDEKADVLREARGAPWKRADWPLPAHGDLVNAFDGNWAPVEKALGDKLKKQAEAKGARLSDADVHQATRDSVRALMMIRAYRMRGHLHADLDPLRLSPPGDHEELHPSSYGFSDEDWDRPIFIDHVLGLEYATIREMLEILKRTYCSTLGVEFMHISDPAAKAWIQERIEGPDKHVEFTPRGKRAILNKLVEAEGFEKFLDVKYTGTKRFGLDGGEALIPALEQIIKRGGQMGLKEIVLGMAHRGRLNVLSQVMAKPHRAIFHEFKGGSYAPDDVEGSGDVKYHLGASSDRSFDGNDVHLSLTANPSHLEIVNPVVLGKARAKQDQHSAVDGHWVTDTTTIDRSKVLPLLLHGDAAFAGQGVVAECFGLSALRGHRTGGSIHVIINNQIGFTTNPRFSRSSPYPSDVAKVIEAPIFHVNGDDPEAVVYAAKIATEFRQIFGRPVVIDMICYRRFGHNEGDEPAFTQPIMYRKIRKHPTTLQIYADRLIAEGVITAEEVEELKAAWRKHLDEEFEAGQTYKPNKADWLDGKWAGLKRAADEEDPRRGSTGVPVSELKEIGRRLSTVPDGFNVHRTIGRFMSNRAAMIETGEGIDWATAEALAFGSLLREGHPVRLSGQDCERGTFSQRHSVLYDQEDEGRYIPLNHLSDDQARYEVINSMLSEEAVLGFEYGYSLAEPKALTLWEAQFGDFANGAQVLFDQFISSGERKWLRMSGLVCLLPHGYEGQGPEHSSARLERYLQLCAEDNMQVANCTTPANYFHILRRQLKRDIRKPLILMTPKSLLRHKRAVSTLAELGETSSFHRLLWDDAQYLADSPVKLVADDKIRRVVMCSGKVYFDLYEEREKRGIDDVYLLRVEQLYPFPKKALAQELARFRNADMVWCQEEPKNMGGWTFVEPYIEWVLTEVGHKVRRPRYAGRAAMASTATGLMSQHLAQLQAFLDEAFAD</sequence>
<dbReference type="Pfam" id="PF00676">
    <property type="entry name" value="E1_dh"/>
    <property type="match status" value="1"/>
</dbReference>
<dbReference type="NCBIfam" id="NF008907">
    <property type="entry name" value="PRK12270.1"/>
    <property type="match status" value="1"/>
</dbReference>
<dbReference type="STRING" id="991905.SL003B_4231"/>
<dbReference type="SUPFAM" id="SSF52518">
    <property type="entry name" value="Thiamin diphosphate-binding fold (THDP-binding)"/>
    <property type="match status" value="2"/>
</dbReference>
<dbReference type="SMART" id="SM00861">
    <property type="entry name" value="Transket_pyr"/>
    <property type="match status" value="1"/>
</dbReference>
<organism evidence="12 13">
    <name type="scientific">Polymorphum gilvum (strain LMG 25793 / CGMCC 1.9160 / SL003B-26A1)</name>
    <dbReference type="NCBI Taxonomy" id="991905"/>
    <lineage>
        <taxon>Bacteria</taxon>
        <taxon>Pseudomonadati</taxon>
        <taxon>Pseudomonadota</taxon>
        <taxon>Alphaproteobacteria</taxon>
        <taxon>Rhodobacterales</taxon>
        <taxon>Paracoccaceae</taxon>
        <taxon>Polymorphum</taxon>
    </lineage>
</organism>
<dbReference type="InterPro" id="IPR032106">
    <property type="entry name" value="2-oxogl_dehyd_N"/>
</dbReference>
<dbReference type="Gene3D" id="1.10.287.1150">
    <property type="entry name" value="TPP helical domain"/>
    <property type="match status" value="1"/>
</dbReference>
<dbReference type="GO" id="GO:0006096">
    <property type="term" value="P:glycolytic process"/>
    <property type="evidence" value="ECO:0007669"/>
    <property type="project" value="UniProtKB-KW"/>
</dbReference>
<comment type="subunit">
    <text evidence="4">Homodimer. Part of the 2-oxoglutarate dehydrogenase (OGDH) complex composed of E1 (2-oxoglutarate dehydrogenase), E2 (dihydrolipoamide succinyltransferase) and E3 (dihydrolipoamide dehydrogenase); the complex contains multiple copies of the three enzymatic components (E1, E2 and E3).</text>
</comment>
<proteinExistence type="inferred from homology"/>
<protein>
    <recommendedName>
        <fullName evidence="6">2-oxoglutarate dehydrogenase E1 component</fullName>
        <ecNumber evidence="5">1.2.4.2</ecNumber>
    </recommendedName>
    <alternativeName>
        <fullName evidence="10">Alpha-ketoglutarate dehydrogenase</fullName>
    </alternativeName>
</protein>
<evidence type="ECO:0000256" key="1">
    <source>
        <dbReference type="ARBA" id="ARBA00001964"/>
    </source>
</evidence>
<evidence type="ECO:0000256" key="9">
    <source>
        <dbReference type="ARBA" id="ARBA00023152"/>
    </source>
</evidence>
<dbReference type="InterPro" id="IPR001017">
    <property type="entry name" value="DH_E1"/>
</dbReference>
<keyword evidence="7" id="KW-0560">Oxidoreductase</keyword>
<accession>F2IVD0</accession>
<dbReference type="eggNOG" id="COG0567">
    <property type="taxonomic scope" value="Bacteria"/>
</dbReference>
<evidence type="ECO:0000256" key="6">
    <source>
        <dbReference type="ARBA" id="ARBA00013321"/>
    </source>
</evidence>
<dbReference type="PANTHER" id="PTHR23152">
    <property type="entry name" value="2-OXOGLUTARATE DEHYDROGENASE"/>
    <property type="match status" value="1"/>
</dbReference>
<evidence type="ECO:0000256" key="4">
    <source>
        <dbReference type="ARBA" id="ARBA00011301"/>
    </source>
</evidence>
<gene>
    <name evidence="12" type="primary">sucA</name>
    <name evidence="12" type="ordered locus">SL003B_4231</name>
</gene>
<dbReference type="NCBIfam" id="NF006914">
    <property type="entry name" value="PRK09404.1"/>
    <property type="match status" value="1"/>
</dbReference>
<dbReference type="GO" id="GO:0006099">
    <property type="term" value="P:tricarboxylic acid cycle"/>
    <property type="evidence" value="ECO:0007669"/>
    <property type="project" value="TreeGrafter"/>
</dbReference>
<keyword evidence="9" id="KW-0324">Glycolysis</keyword>
<dbReference type="GO" id="GO:0045252">
    <property type="term" value="C:oxoglutarate dehydrogenase complex"/>
    <property type="evidence" value="ECO:0007669"/>
    <property type="project" value="TreeGrafter"/>
</dbReference>
<dbReference type="CDD" id="cd02016">
    <property type="entry name" value="TPP_E1_OGDC_like"/>
    <property type="match status" value="1"/>
</dbReference>
<keyword evidence="13" id="KW-1185">Reference proteome</keyword>
<dbReference type="GO" id="GO:0004591">
    <property type="term" value="F:oxoglutarate dehydrogenase (succinyl-transferring) activity"/>
    <property type="evidence" value="ECO:0007669"/>
    <property type="project" value="UniProtKB-EC"/>
</dbReference>
<dbReference type="FunFam" id="3.40.50.12470:FF:000003">
    <property type="entry name" value="2-oxoglutarate dehydrogenase E1 component"/>
    <property type="match status" value="1"/>
</dbReference>
<dbReference type="InterPro" id="IPR042179">
    <property type="entry name" value="KGD_C_sf"/>
</dbReference>
<dbReference type="EMBL" id="CP002568">
    <property type="protein sequence ID" value="ADZ72648.1"/>
    <property type="molecule type" value="Genomic_DNA"/>
</dbReference>
<dbReference type="PIRSF" id="PIRSF000157">
    <property type="entry name" value="Oxoglu_dh_E1"/>
    <property type="match status" value="1"/>
</dbReference>
<dbReference type="Pfam" id="PF16078">
    <property type="entry name" value="2-oxogl_dehyd_N"/>
    <property type="match status" value="1"/>
</dbReference>
<evidence type="ECO:0000259" key="11">
    <source>
        <dbReference type="SMART" id="SM00861"/>
    </source>
</evidence>
<evidence type="ECO:0000256" key="3">
    <source>
        <dbReference type="ARBA" id="ARBA00006936"/>
    </source>
</evidence>
<dbReference type="InterPro" id="IPR031717">
    <property type="entry name" value="ODO-1/KGD_C"/>
</dbReference>
<dbReference type="InterPro" id="IPR029061">
    <property type="entry name" value="THDP-binding"/>
</dbReference>
<dbReference type="Pfam" id="PF02779">
    <property type="entry name" value="Transket_pyr"/>
    <property type="match status" value="1"/>
</dbReference>
<name>F2IVD0_POLGS</name>
<dbReference type="AlphaFoldDB" id="F2IVD0"/>
<dbReference type="GO" id="GO:0005829">
    <property type="term" value="C:cytosol"/>
    <property type="evidence" value="ECO:0007669"/>
    <property type="project" value="TreeGrafter"/>
</dbReference>
<evidence type="ECO:0000256" key="5">
    <source>
        <dbReference type="ARBA" id="ARBA00012280"/>
    </source>
</evidence>
<dbReference type="GO" id="GO:0030976">
    <property type="term" value="F:thiamine pyrophosphate binding"/>
    <property type="evidence" value="ECO:0007669"/>
    <property type="project" value="InterPro"/>
</dbReference>
<dbReference type="Gene3D" id="3.40.50.11610">
    <property type="entry name" value="Multifunctional 2-oxoglutarate metabolism enzyme, C-terminal domain"/>
    <property type="match status" value="1"/>
</dbReference>
<evidence type="ECO:0000256" key="2">
    <source>
        <dbReference type="ARBA" id="ARBA00003906"/>
    </source>
</evidence>
<dbReference type="Pfam" id="PF16870">
    <property type="entry name" value="OxoGdeHyase_C"/>
    <property type="match status" value="1"/>
</dbReference>
<dbReference type="PANTHER" id="PTHR23152:SF4">
    <property type="entry name" value="2-OXOADIPATE DEHYDROGENASE COMPLEX COMPONENT E1"/>
    <property type="match status" value="1"/>
</dbReference>
<dbReference type="EC" id="1.2.4.2" evidence="5"/>